<feature type="signal peptide" evidence="2">
    <location>
        <begin position="1"/>
        <end position="22"/>
    </location>
</feature>
<dbReference type="AlphaFoldDB" id="A0A5B8LDR7"/>
<dbReference type="Proteomes" id="UP000315673">
    <property type="component" value="Chromosome"/>
</dbReference>
<keyword evidence="2" id="KW-0732">Signal</keyword>
<evidence type="ECO:0000256" key="2">
    <source>
        <dbReference type="SAM" id="SignalP"/>
    </source>
</evidence>
<dbReference type="KEGG" id="spai:FPZ24_01565"/>
<name>A0A5B8LDR7_9SPHN</name>
<evidence type="ECO:0000313" key="4">
    <source>
        <dbReference type="Proteomes" id="UP000315673"/>
    </source>
</evidence>
<reference evidence="3 4" key="1">
    <citation type="submission" date="2019-07" db="EMBL/GenBank/DDBJ databases">
        <title>Full genome sequence of Sphingomonas sp. 4R-6-7(HKS19).</title>
        <authorList>
            <person name="Im W.-T."/>
        </authorList>
    </citation>
    <scope>NUCLEOTIDE SEQUENCE [LARGE SCALE GENOMIC DNA]</scope>
    <source>
        <strain evidence="3 4">HKS19</strain>
    </source>
</reference>
<evidence type="ECO:0000256" key="1">
    <source>
        <dbReference type="SAM" id="Phobius"/>
    </source>
</evidence>
<dbReference type="RefSeq" id="WP_146569402.1">
    <property type="nucleotide sequence ID" value="NZ_CP042306.1"/>
</dbReference>
<evidence type="ECO:0000313" key="3">
    <source>
        <dbReference type="EMBL" id="QDZ06318.1"/>
    </source>
</evidence>
<feature type="transmembrane region" description="Helical" evidence="1">
    <location>
        <begin position="52"/>
        <end position="72"/>
    </location>
</feature>
<keyword evidence="1" id="KW-1133">Transmembrane helix</keyword>
<sequence>MRFAKYLGAIAALSMATAPALAAPANPAASLSVAKSVRASSPTANANQLHGAGVFLAAAAVVGIIVAVVLIADDNKSKSK</sequence>
<keyword evidence="4" id="KW-1185">Reference proteome</keyword>
<accession>A0A5B8LDR7</accession>
<organism evidence="3 4">
    <name type="scientific">Sphingomonas panacisoli</name>
    <dbReference type="NCBI Taxonomy" id="1813879"/>
    <lineage>
        <taxon>Bacteria</taxon>
        <taxon>Pseudomonadati</taxon>
        <taxon>Pseudomonadota</taxon>
        <taxon>Alphaproteobacteria</taxon>
        <taxon>Sphingomonadales</taxon>
        <taxon>Sphingomonadaceae</taxon>
        <taxon>Sphingomonas</taxon>
    </lineage>
</organism>
<feature type="chain" id="PRO_5022958691" evidence="2">
    <location>
        <begin position="23"/>
        <end position="80"/>
    </location>
</feature>
<keyword evidence="1" id="KW-0812">Transmembrane</keyword>
<protein>
    <submittedName>
        <fullName evidence="3">Uncharacterized protein</fullName>
    </submittedName>
</protein>
<gene>
    <name evidence="3" type="ORF">FPZ24_01565</name>
</gene>
<dbReference type="EMBL" id="CP042306">
    <property type="protein sequence ID" value="QDZ06318.1"/>
    <property type="molecule type" value="Genomic_DNA"/>
</dbReference>
<proteinExistence type="predicted"/>
<keyword evidence="1" id="KW-0472">Membrane</keyword>